<accession>A0A511H756</accession>
<keyword evidence="3 8" id="KW-0418">Kinase</keyword>
<reference evidence="8 9" key="1">
    <citation type="submission" date="2016-10" db="EMBL/GenBank/DDBJ databases">
        <authorList>
            <person name="Varghese N."/>
            <person name="Submissions S."/>
        </authorList>
    </citation>
    <scope>NUCLEOTIDE SEQUENCE [LARGE SCALE GENOMIC DNA]</scope>
    <source>
        <strain evidence="8 9">DSM 2260</strain>
    </source>
</reference>
<reference evidence="7 10" key="2">
    <citation type="submission" date="2019-07" db="EMBL/GenBank/DDBJ databases">
        <title>Whole genome shotgun sequence of Myxococcus virescens NBRC 100334.</title>
        <authorList>
            <person name="Hosoyama A."/>
            <person name="Uohara A."/>
            <person name="Ohji S."/>
            <person name="Ichikawa N."/>
        </authorList>
    </citation>
    <scope>NUCLEOTIDE SEQUENCE [LARGE SCALE GENOMIC DNA]</scope>
    <source>
        <strain evidence="7 10">NBRC 100334</strain>
    </source>
</reference>
<dbReference type="InterPro" id="IPR032789">
    <property type="entry name" value="T2SS-T3SS_pil_N"/>
</dbReference>
<dbReference type="Proteomes" id="UP000198717">
    <property type="component" value="Unassembled WGS sequence"/>
</dbReference>
<dbReference type="Proteomes" id="UP000321224">
    <property type="component" value="Unassembled WGS sequence"/>
</dbReference>
<dbReference type="InterPro" id="IPR000719">
    <property type="entry name" value="Prot_kinase_dom"/>
</dbReference>
<evidence type="ECO:0000313" key="9">
    <source>
        <dbReference type="Proteomes" id="UP000198717"/>
    </source>
</evidence>
<dbReference type="Gene3D" id="3.30.200.20">
    <property type="entry name" value="Phosphorylase Kinase, domain 1"/>
    <property type="match status" value="1"/>
</dbReference>
<dbReference type="EMBL" id="BJVY01000004">
    <property type="protein sequence ID" value="GEL69372.1"/>
    <property type="molecule type" value="Genomic_DNA"/>
</dbReference>
<dbReference type="PROSITE" id="PS50011">
    <property type="entry name" value="PROTEIN_KINASE_DOM"/>
    <property type="match status" value="1"/>
</dbReference>
<dbReference type="CDD" id="cd14014">
    <property type="entry name" value="STKc_PknB_like"/>
    <property type="match status" value="1"/>
</dbReference>
<dbReference type="SUPFAM" id="SSF56112">
    <property type="entry name" value="Protein kinase-like (PK-like)"/>
    <property type="match status" value="1"/>
</dbReference>
<name>A0A511H756_9BACT</name>
<dbReference type="InterPro" id="IPR017441">
    <property type="entry name" value="Protein_kinase_ATP_BS"/>
</dbReference>
<feature type="domain" description="Protein kinase" evidence="6">
    <location>
        <begin position="98"/>
        <end position="356"/>
    </location>
</feature>
<sequence>MNPLHRPPMSACPDENLLAAFVSGSAPVGKVVVVEAHLDGCADCRALVAAVAASSSLPGAVTVEREAEASTRWDTGAATLPDAREERVLPPGTRLGAYLLQGVLGMGGMGVVYAADDLRLGRRVALKLLRPLLAGAQDQGRERLLREAQAMARLSHPNVLPLFELGTAEGHDFLAMEWVDGTTLADWLRERERPWRDVLDVFLAAGAGLAAAHRAGMVHRDFKPSNVLVGRDGRVRVTDFGLARRGTGASPEAPADVSEGSSKVPMLTEWGQAAGTPAYMSPEQRAGRAVDDRSDQYSFCVALHEALHGERPGHLAGSAAPRTSSVPRHLRTALARGLANAPEDRFPSMEALMAVLSLPSPAWGRRSILALAGAGSLVVLGVLLWKPSFLFQSDAATPRAERPGRMAASPVVLRVGDVHELVVPGLQRIAVGEPSLVEVTVPRQGVVRLRGKEAGSTDLITWSHAGEMKSRVLDITAR</sequence>
<dbReference type="InterPro" id="IPR008271">
    <property type="entry name" value="Ser/Thr_kinase_AS"/>
</dbReference>
<dbReference type="AlphaFoldDB" id="A0A511H756"/>
<evidence type="ECO:0000256" key="1">
    <source>
        <dbReference type="ARBA" id="ARBA00022679"/>
    </source>
</evidence>
<dbReference type="EMBL" id="FNAJ01000006">
    <property type="protein sequence ID" value="SDE37239.1"/>
    <property type="molecule type" value="Genomic_DNA"/>
</dbReference>
<dbReference type="PANTHER" id="PTHR43289:SF34">
    <property type="entry name" value="SERINE_THREONINE-PROTEIN KINASE YBDM-RELATED"/>
    <property type="match status" value="1"/>
</dbReference>
<protein>
    <submittedName>
        <fullName evidence="8">Serine/threonine protein kinase</fullName>
    </submittedName>
</protein>
<evidence type="ECO:0000259" key="6">
    <source>
        <dbReference type="PROSITE" id="PS50011"/>
    </source>
</evidence>
<dbReference type="InterPro" id="IPR041916">
    <property type="entry name" value="Anti_sigma_zinc_sf"/>
</dbReference>
<gene>
    <name evidence="7" type="ORF">MVI01_11560</name>
    <name evidence="8" type="ORF">SAMN04488504_106220</name>
</gene>
<keyword evidence="2 5" id="KW-0547">Nucleotide-binding</keyword>
<evidence type="ECO:0000256" key="4">
    <source>
        <dbReference type="ARBA" id="ARBA00022840"/>
    </source>
</evidence>
<comment type="caution">
    <text evidence="7">The sequence shown here is derived from an EMBL/GenBank/DDBJ whole genome shotgun (WGS) entry which is preliminary data.</text>
</comment>
<dbReference type="GO" id="GO:0005524">
    <property type="term" value="F:ATP binding"/>
    <property type="evidence" value="ECO:0007669"/>
    <property type="project" value="UniProtKB-UniRule"/>
</dbReference>
<dbReference type="InterPro" id="IPR011009">
    <property type="entry name" value="Kinase-like_dom_sf"/>
</dbReference>
<dbReference type="Pfam" id="PF13629">
    <property type="entry name" value="T2SS-T3SS_pil_N"/>
    <property type="match status" value="1"/>
</dbReference>
<dbReference type="GO" id="GO:0004674">
    <property type="term" value="F:protein serine/threonine kinase activity"/>
    <property type="evidence" value="ECO:0007669"/>
    <property type="project" value="UniProtKB-KW"/>
</dbReference>
<keyword evidence="1" id="KW-0808">Transferase</keyword>
<dbReference type="Gene3D" id="1.10.10.1320">
    <property type="entry name" value="Anti-sigma factor, zinc-finger domain"/>
    <property type="match status" value="1"/>
</dbReference>
<dbReference type="PANTHER" id="PTHR43289">
    <property type="entry name" value="MITOGEN-ACTIVATED PROTEIN KINASE KINASE KINASE 20-RELATED"/>
    <property type="match status" value="1"/>
</dbReference>
<evidence type="ECO:0000256" key="3">
    <source>
        <dbReference type="ARBA" id="ARBA00022777"/>
    </source>
</evidence>
<keyword evidence="9" id="KW-1185">Reference proteome</keyword>
<evidence type="ECO:0000256" key="2">
    <source>
        <dbReference type="ARBA" id="ARBA00022741"/>
    </source>
</evidence>
<dbReference type="RefSeq" id="WP_090491087.1">
    <property type="nucleotide sequence ID" value="NZ_BJVY01000004.1"/>
</dbReference>
<evidence type="ECO:0000256" key="5">
    <source>
        <dbReference type="PROSITE-ProRule" id="PRU10141"/>
    </source>
</evidence>
<evidence type="ECO:0000313" key="8">
    <source>
        <dbReference type="EMBL" id="SDE37239.1"/>
    </source>
</evidence>
<evidence type="ECO:0000313" key="10">
    <source>
        <dbReference type="Proteomes" id="UP000321224"/>
    </source>
</evidence>
<dbReference type="PROSITE" id="PS00107">
    <property type="entry name" value="PROTEIN_KINASE_ATP"/>
    <property type="match status" value="1"/>
</dbReference>
<keyword evidence="4 5" id="KW-0067">ATP-binding</keyword>
<evidence type="ECO:0000313" key="7">
    <source>
        <dbReference type="EMBL" id="GEL69372.1"/>
    </source>
</evidence>
<proteinExistence type="predicted"/>
<dbReference type="Pfam" id="PF00069">
    <property type="entry name" value="Pkinase"/>
    <property type="match status" value="1"/>
</dbReference>
<dbReference type="Gene3D" id="1.10.510.10">
    <property type="entry name" value="Transferase(Phosphotransferase) domain 1"/>
    <property type="match status" value="1"/>
</dbReference>
<keyword evidence="8" id="KW-0723">Serine/threonine-protein kinase</keyword>
<organism evidence="7 10">
    <name type="scientific">Myxococcus virescens</name>
    <dbReference type="NCBI Taxonomy" id="83456"/>
    <lineage>
        <taxon>Bacteria</taxon>
        <taxon>Pseudomonadati</taxon>
        <taxon>Myxococcota</taxon>
        <taxon>Myxococcia</taxon>
        <taxon>Myxococcales</taxon>
        <taxon>Cystobacterineae</taxon>
        <taxon>Myxococcaceae</taxon>
        <taxon>Myxococcus</taxon>
    </lineage>
</organism>
<dbReference type="PROSITE" id="PS00108">
    <property type="entry name" value="PROTEIN_KINASE_ST"/>
    <property type="match status" value="1"/>
</dbReference>
<feature type="binding site" evidence="5">
    <location>
        <position position="127"/>
    </location>
    <ligand>
        <name>ATP</name>
        <dbReference type="ChEBI" id="CHEBI:30616"/>
    </ligand>
</feature>